<dbReference type="InterPro" id="IPR035979">
    <property type="entry name" value="RBD_domain_sf"/>
</dbReference>
<keyword evidence="7" id="KW-1185">Reference proteome</keyword>
<dbReference type="EnsemblMetazoa" id="SSS_7286s_mrna">
    <property type="protein sequence ID" value="KAF7489505.1"/>
    <property type="gene ID" value="SSS_7286"/>
</dbReference>
<dbReference type="PANTHER" id="PTHR21245">
    <property type="entry name" value="HETEROGENEOUS NUCLEAR RIBONUCLEOPROTEIN"/>
    <property type="match status" value="1"/>
</dbReference>
<dbReference type="Proteomes" id="UP000616769">
    <property type="component" value="Unassembled WGS sequence"/>
</dbReference>
<dbReference type="GO" id="GO:0003723">
    <property type="term" value="F:RNA binding"/>
    <property type="evidence" value="ECO:0007669"/>
    <property type="project" value="UniProtKB-UniRule"/>
</dbReference>
<reference evidence="6" key="4">
    <citation type="submission" date="2022-06" db="UniProtKB">
        <authorList>
            <consortium name="EnsemblMetazoa"/>
        </authorList>
    </citation>
    <scope>IDENTIFICATION</scope>
</reference>
<reference evidence="4" key="3">
    <citation type="submission" date="2020-01" db="EMBL/GenBank/DDBJ databases">
        <authorList>
            <person name="Korhonen P.K.K."/>
            <person name="Guangxu M.G."/>
            <person name="Wang T.W."/>
            <person name="Stroehlein A.J.S."/>
            <person name="Young N.D."/>
            <person name="Ang C.-S.A."/>
            <person name="Fernando D.W.F."/>
            <person name="Lu H.L."/>
            <person name="Taylor S.T."/>
            <person name="Ehtesham M.E.M."/>
            <person name="Najaraj S.H.N."/>
            <person name="Harsha G.H.G."/>
            <person name="Madugundu A.M."/>
            <person name="Renuse S.R."/>
            <person name="Holt D.H."/>
            <person name="Pandey A.P."/>
            <person name="Papenfuss A.P."/>
            <person name="Gasser R.B.G."/>
            <person name="Fischer K.F."/>
        </authorList>
    </citation>
    <scope>NUCLEOTIDE SEQUENCE</scope>
    <source>
        <strain evidence="4">SSS_KF_BRIS2020</strain>
    </source>
</reference>
<dbReference type="GO" id="GO:1990904">
    <property type="term" value="C:ribonucleoprotein complex"/>
    <property type="evidence" value="ECO:0007669"/>
    <property type="project" value="UniProtKB-KW"/>
</dbReference>
<organism evidence="5 8">
    <name type="scientific">Sarcoptes scabiei</name>
    <name type="common">Itch mite</name>
    <name type="synonym">Acarus scabiei</name>
    <dbReference type="NCBI Taxonomy" id="52283"/>
    <lineage>
        <taxon>Eukaryota</taxon>
        <taxon>Metazoa</taxon>
        <taxon>Ecdysozoa</taxon>
        <taxon>Arthropoda</taxon>
        <taxon>Chelicerata</taxon>
        <taxon>Arachnida</taxon>
        <taxon>Acari</taxon>
        <taxon>Acariformes</taxon>
        <taxon>Sarcoptiformes</taxon>
        <taxon>Astigmata</taxon>
        <taxon>Psoroptidia</taxon>
        <taxon>Sarcoptoidea</taxon>
        <taxon>Sarcoptidae</taxon>
        <taxon>Sarcoptinae</taxon>
        <taxon>Sarcoptes</taxon>
    </lineage>
</organism>
<keyword evidence="1 2" id="KW-0694">RNA-binding</keyword>
<name>A0A131ZXS8_SARSC</name>
<dbReference type="VEuPathDB" id="VectorBase:SSCA008521"/>
<dbReference type="InterPro" id="IPR000504">
    <property type="entry name" value="RRM_dom"/>
</dbReference>
<dbReference type="Proteomes" id="UP000070412">
    <property type="component" value="Unassembled WGS sequence"/>
</dbReference>
<keyword evidence="5" id="KW-0687">Ribonucleoprotein</keyword>
<dbReference type="PROSITE" id="PS50102">
    <property type="entry name" value="RRM"/>
    <property type="match status" value="3"/>
</dbReference>
<evidence type="ECO:0000313" key="8">
    <source>
        <dbReference type="Proteomes" id="UP000616769"/>
    </source>
</evidence>
<accession>A0A131ZXS8</accession>
<sequence>METIANQRSESINRLINCMTPNALKHRPGPDSTKLMDILEKNDFVLEISNNQRKCRQRIDQKRSTSFDSFSNEKEIFVGKIPKDLFEDELIELFETVGRIRHLRLMMNPSTGLSRGYAFIQYFDTDHSKSAIEMFDNYELPKQKTRLKVKMSVPSAQLFIGNISRNMSKTEVFNEFQKITPGLVDVVIYPLPYDRSRNRGFCFLEYESHQLAWQAKRKLTLSQTKIWDTEILVDWADPLERSFDETVSNKIEVLYVRNLYPEWDDQFIINLFKNYGTINRIKRIKNYAFIHFVERGSALNVLKKMSGRILLPDGNELEIAIAKPPINRKKKDEMYHKRGKKAMCKQPFDGQESFFSNNCNINCQSITQHHKWRVKSVPHNNFRNQNSWNNNIWPPSIQINNESLQQQIEDSSSSSLLINKVFYGPNFYNCDCFLPIDYFENVGHSFCHPNLCNAYAYPIHYYSSQNYGPILQIPYRSPVARVSLDPFNDNSFSSSSRSASSSKSGQQLEEKLMDSIDFQSNPTECCNWCNPHSPSSTIFAIVPSLELQAISMNDTQLIETKESLV</sequence>
<dbReference type="EMBL" id="WVUK01000064">
    <property type="protein sequence ID" value="KAF7489505.1"/>
    <property type="molecule type" value="Genomic_DNA"/>
</dbReference>
<dbReference type="Gene3D" id="3.30.70.330">
    <property type="match status" value="3"/>
</dbReference>
<proteinExistence type="predicted"/>
<dbReference type="AlphaFoldDB" id="A0A131ZXS8"/>
<dbReference type="EMBL" id="JXLN01003300">
    <property type="protein sequence ID" value="KPM02910.1"/>
    <property type="molecule type" value="Genomic_DNA"/>
</dbReference>
<feature type="domain" description="RRM" evidence="3">
    <location>
        <begin position="156"/>
        <end position="238"/>
    </location>
</feature>
<evidence type="ECO:0000313" key="7">
    <source>
        <dbReference type="Proteomes" id="UP000070412"/>
    </source>
</evidence>
<evidence type="ECO:0000313" key="4">
    <source>
        <dbReference type="EMBL" id="KAF7489505.1"/>
    </source>
</evidence>
<protein>
    <submittedName>
        <fullName evidence="4">Heterogeneous nuclear ribonucleoprotein Q</fullName>
    </submittedName>
    <submittedName>
        <fullName evidence="5">Heterogeneous nuclear ribonucleoprotein r-like protein</fullName>
    </submittedName>
</protein>
<dbReference type="FunFam" id="3.30.70.330:FF:000023">
    <property type="entry name" value="Heterogeneous nuclear ribonucleoprotein q isoform"/>
    <property type="match status" value="1"/>
</dbReference>
<dbReference type="SMART" id="SM00360">
    <property type="entry name" value="RRM"/>
    <property type="match status" value="3"/>
</dbReference>
<dbReference type="Pfam" id="PF00076">
    <property type="entry name" value="RRM_1"/>
    <property type="match status" value="3"/>
</dbReference>
<feature type="domain" description="RRM" evidence="3">
    <location>
        <begin position="74"/>
        <end position="154"/>
    </location>
</feature>
<evidence type="ECO:0000256" key="1">
    <source>
        <dbReference type="ARBA" id="ARBA00022884"/>
    </source>
</evidence>
<feature type="domain" description="RRM" evidence="3">
    <location>
        <begin position="252"/>
        <end position="324"/>
    </location>
</feature>
<dbReference type="OrthoDB" id="3800936at2759"/>
<evidence type="ECO:0000313" key="5">
    <source>
        <dbReference type="EMBL" id="KPM02910.1"/>
    </source>
</evidence>
<evidence type="ECO:0000256" key="2">
    <source>
        <dbReference type="PROSITE-ProRule" id="PRU00176"/>
    </source>
</evidence>
<gene>
    <name evidence="5" type="ORF">QR98_0013360</name>
    <name evidence="4" type="ORF">SSS_7286</name>
</gene>
<evidence type="ECO:0000259" key="3">
    <source>
        <dbReference type="PROSITE" id="PS50102"/>
    </source>
</evidence>
<dbReference type="InterPro" id="IPR012677">
    <property type="entry name" value="Nucleotide-bd_a/b_plait_sf"/>
</dbReference>
<dbReference type="SUPFAM" id="SSF54928">
    <property type="entry name" value="RNA-binding domain, RBD"/>
    <property type="match status" value="2"/>
</dbReference>
<evidence type="ECO:0000313" key="6">
    <source>
        <dbReference type="EnsemblMetazoa" id="KAF7489505.1"/>
    </source>
</evidence>
<reference evidence="5 8" key="1">
    <citation type="journal article" date="2015" name="Parasit. Vectors">
        <title>Draft genome of the scabies mite.</title>
        <authorList>
            <person name="Rider S.D.Jr."/>
            <person name="Morgan M.S."/>
            <person name="Arlian L.G."/>
        </authorList>
    </citation>
    <scope>NUCLEOTIDE SEQUENCE [LARGE SCALE GENOMIC DNA]</scope>
    <source>
        <strain evidence="5">Arlian Lab</strain>
    </source>
</reference>
<reference evidence="7" key="2">
    <citation type="journal article" date="2020" name="PLoS Negl. Trop. Dis.">
        <title>High-quality nuclear genome for Sarcoptes scabiei-A critical resource for a neglected parasite.</title>
        <authorList>
            <person name="Korhonen P.K."/>
            <person name="Gasser R.B."/>
            <person name="Ma G."/>
            <person name="Wang T."/>
            <person name="Stroehlein A.J."/>
            <person name="Young N.D."/>
            <person name="Ang C.S."/>
            <person name="Fernando D.D."/>
            <person name="Lu H.C."/>
            <person name="Taylor S."/>
            <person name="Reynolds S.L."/>
            <person name="Mofiz E."/>
            <person name="Najaraj S.H."/>
            <person name="Gowda H."/>
            <person name="Madugundu A."/>
            <person name="Renuse S."/>
            <person name="Holt D."/>
            <person name="Pandey A."/>
            <person name="Papenfuss A.T."/>
            <person name="Fischer K."/>
        </authorList>
    </citation>
    <scope>NUCLEOTIDE SEQUENCE [LARGE SCALE GENOMIC DNA]</scope>
</reference>